<dbReference type="Proteomes" id="UP000295684">
    <property type="component" value="Unassembled WGS sequence"/>
</dbReference>
<dbReference type="EMBL" id="BMJO01000006">
    <property type="protein sequence ID" value="GGE65641.1"/>
    <property type="molecule type" value="Genomic_DNA"/>
</dbReference>
<evidence type="ECO:0000313" key="4">
    <source>
        <dbReference type="Proteomes" id="UP000622648"/>
    </source>
</evidence>
<sequence length="202" mass="23720">MNANHLEKSKILIRYLEQHGRVPKDMATLIINETRVIEFKKRKHIVSPLDMHPNMYFILSGAARGFTREDGEDLTTWITIEGQIVGLTLFSKQFSTAKPQFIETIEPCQVILITNLLVKKLLAEYPEMSMICRKLLWQHYHDAEERNYLIRLNSAVKRLNRMNDTHPQFYHRIPLKYLASYLGMRIETLSRLRSQMLNSSTT</sequence>
<dbReference type="Gene3D" id="2.60.120.10">
    <property type="entry name" value="Jelly Rolls"/>
    <property type="match status" value="1"/>
</dbReference>
<name>A0A4R2H8K7_9SPHI</name>
<dbReference type="InterPro" id="IPR018490">
    <property type="entry name" value="cNMP-bd_dom_sf"/>
</dbReference>
<dbReference type="EMBL" id="SLWO01000006">
    <property type="protein sequence ID" value="TCO22578.1"/>
    <property type="molecule type" value="Genomic_DNA"/>
</dbReference>
<dbReference type="OrthoDB" id="752588at2"/>
<dbReference type="RefSeq" id="WP_132534529.1">
    <property type="nucleotide sequence ID" value="NZ_BMJO01000006.1"/>
</dbReference>
<dbReference type="Proteomes" id="UP000622648">
    <property type="component" value="Unassembled WGS sequence"/>
</dbReference>
<proteinExistence type="predicted"/>
<reference evidence="4" key="2">
    <citation type="journal article" date="2019" name="Int. J. Syst. Evol. Microbiol.">
        <title>The Global Catalogue of Microorganisms (GCM) 10K type strain sequencing project: providing services to taxonomists for standard genome sequencing and annotation.</title>
        <authorList>
            <consortium name="The Broad Institute Genomics Platform"/>
            <consortium name="The Broad Institute Genome Sequencing Center for Infectious Disease"/>
            <person name="Wu L."/>
            <person name="Ma J."/>
        </authorList>
    </citation>
    <scope>NUCLEOTIDE SEQUENCE [LARGE SCALE GENOMIC DNA]</scope>
    <source>
        <strain evidence="4">CGMCC 1.15644</strain>
    </source>
</reference>
<evidence type="ECO:0000313" key="2">
    <source>
        <dbReference type="EMBL" id="TCO22578.1"/>
    </source>
</evidence>
<accession>A0A4R2H8K7</accession>
<organism evidence="2 3">
    <name type="scientific">Pedobacter psychrotolerans</name>
    <dbReference type="NCBI Taxonomy" id="1843235"/>
    <lineage>
        <taxon>Bacteria</taxon>
        <taxon>Pseudomonadati</taxon>
        <taxon>Bacteroidota</taxon>
        <taxon>Sphingobacteriia</taxon>
        <taxon>Sphingobacteriales</taxon>
        <taxon>Sphingobacteriaceae</taxon>
        <taxon>Pedobacter</taxon>
    </lineage>
</organism>
<evidence type="ECO:0000313" key="3">
    <source>
        <dbReference type="Proteomes" id="UP000295684"/>
    </source>
</evidence>
<comment type="caution">
    <text evidence="2">The sequence shown here is derived from an EMBL/GenBank/DDBJ whole genome shotgun (WGS) entry which is preliminary data.</text>
</comment>
<dbReference type="InterPro" id="IPR014710">
    <property type="entry name" value="RmlC-like_jellyroll"/>
</dbReference>
<gene>
    <name evidence="2" type="ORF">EV200_106220</name>
    <name evidence="1" type="ORF">GCM10011413_35130</name>
</gene>
<dbReference type="AlphaFoldDB" id="A0A4R2H8K7"/>
<dbReference type="SUPFAM" id="SSF51206">
    <property type="entry name" value="cAMP-binding domain-like"/>
    <property type="match status" value="1"/>
</dbReference>
<reference evidence="1" key="1">
    <citation type="journal article" date="2014" name="Int. J. Syst. Evol. Microbiol.">
        <title>Complete genome of a new Firmicutes species belonging to the dominant human colonic microbiota ('Ruminococcus bicirculans') reveals two chromosomes and a selective capacity to utilize plant glucans.</title>
        <authorList>
            <consortium name="NISC Comparative Sequencing Program"/>
            <person name="Wegmann U."/>
            <person name="Louis P."/>
            <person name="Goesmann A."/>
            <person name="Henrissat B."/>
            <person name="Duncan S.H."/>
            <person name="Flint H.J."/>
        </authorList>
    </citation>
    <scope>NUCLEOTIDE SEQUENCE</scope>
    <source>
        <strain evidence="1">CGMCC 1.15644</strain>
    </source>
</reference>
<evidence type="ECO:0000313" key="1">
    <source>
        <dbReference type="EMBL" id="GGE65641.1"/>
    </source>
</evidence>
<protein>
    <submittedName>
        <fullName evidence="2">CRP-like cAMP-binding protein</fullName>
    </submittedName>
    <submittedName>
        <fullName evidence="1">Cyclic nucleotide-binding protein</fullName>
    </submittedName>
</protein>
<keyword evidence="4" id="KW-1185">Reference proteome</keyword>
<reference evidence="1" key="4">
    <citation type="submission" date="2024-05" db="EMBL/GenBank/DDBJ databases">
        <authorList>
            <person name="Sun Q."/>
            <person name="Zhou Y."/>
        </authorList>
    </citation>
    <scope>NUCLEOTIDE SEQUENCE</scope>
    <source>
        <strain evidence="1">CGMCC 1.15644</strain>
    </source>
</reference>
<reference evidence="2 3" key="3">
    <citation type="submission" date="2019-03" db="EMBL/GenBank/DDBJ databases">
        <title>Genomic Encyclopedia of Type Strains, Phase IV (KMG-IV): sequencing the most valuable type-strain genomes for metagenomic binning, comparative biology and taxonomic classification.</title>
        <authorList>
            <person name="Goeker M."/>
        </authorList>
    </citation>
    <scope>NUCLEOTIDE SEQUENCE [LARGE SCALE GENOMIC DNA]</scope>
    <source>
        <strain evidence="2 3">DSM 103236</strain>
    </source>
</reference>